<sequence length="61" mass="6843">MSDQVSQTKPSVTHFKYVCRVCLKETLQPVVQEAPEKTPIPICCGRQRDMAYKGIVCASQD</sequence>
<evidence type="ECO:0008006" key="2">
    <source>
        <dbReference type="Google" id="ProtNLM"/>
    </source>
</evidence>
<proteinExistence type="predicted"/>
<accession>A0A0F9USV2</accession>
<evidence type="ECO:0000313" key="1">
    <source>
        <dbReference type="EMBL" id="KKN96165.1"/>
    </source>
</evidence>
<organism evidence="1">
    <name type="scientific">marine sediment metagenome</name>
    <dbReference type="NCBI Taxonomy" id="412755"/>
    <lineage>
        <taxon>unclassified sequences</taxon>
        <taxon>metagenomes</taxon>
        <taxon>ecological metagenomes</taxon>
    </lineage>
</organism>
<reference evidence="1" key="1">
    <citation type="journal article" date="2015" name="Nature">
        <title>Complex archaea that bridge the gap between prokaryotes and eukaryotes.</title>
        <authorList>
            <person name="Spang A."/>
            <person name="Saw J.H."/>
            <person name="Jorgensen S.L."/>
            <person name="Zaremba-Niedzwiedzka K."/>
            <person name="Martijn J."/>
            <person name="Lind A.E."/>
            <person name="van Eijk R."/>
            <person name="Schleper C."/>
            <person name="Guy L."/>
            <person name="Ettema T.J."/>
        </authorList>
    </citation>
    <scope>NUCLEOTIDE SEQUENCE</scope>
</reference>
<protein>
    <recommendedName>
        <fullName evidence="2">Desulfoferrodoxin N-terminal domain-containing protein</fullName>
    </recommendedName>
</protein>
<dbReference type="EMBL" id="LAZR01000066">
    <property type="protein sequence ID" value="KKN96165.1"/>
    <property type="molecule type" value="Genomic_DNA"/>
</dbReference>
<dbReference type="AlphaFoldDB" id="A0A0F9USV2"/>
<comment type="caution">
    <text evidence="1">The sequence shown here is derived from an EMBL/GenBank/DDBJ whole genome shotgun (WGS) entry which is preliminary data.</text>
</comment>
<gene>
    <name evidence="1" type="ORF">LCGC14_0170950</name>
</gene>
<name>A0A0F9USV2_9ZZZZ</name>